<proteinExistence type="predicted"/>
<dbReference type="PANTHER" id="PTHR12231:SF259">
    <property type="entry name" value="FACTOR OF INTERPULSE INTERVAL-RELATED"/>
    <property type="match status" value="1"/>
</dbReference>
<dbReference type="Pfam" id="PF07679">
    <property type="entry name" value="I-set"/>
    <property type="match status" value="1"/>
</dbReference>
<dbReference type="RefSeq" id="XP_017026049.1">
    <property type="nucleotide sequence ID" value="XM_017170560.3"/>
</dbReference>
<feature type="domain" description="Fibronectin type-III" evidence="7">
    <location>
        <begin position="319"/>
        <end position="426"/>
    </location>
</feature>
<dbReference type="GO" id="GO:0030154">
    <property type="term" value="P:cell differentiation"/>
    <property type="evidence" value="ECO:0007669"/>
    <property type="project" value="UniProtKB-ARBA"/>
</dbReference>
<reference evidence="9" key="2">
    <citation type="submission" date="2025-08" db="UniProtKB">
        <authorList>
            <consortium name="RefSeq"/>
        </authorList>
    </citation>
    <scope>IDENTIFICATION</scope>
    <source>
        <strain evidence="9">14028-0561.14</strain>
        <tissue evidence="9">Whole fly</tissue>
    </source>
</reference>
<dbReference type="CDD" id="cd00096">
    <property type="entry name" value="Ig"/>
    <property type="match status" value="1"/>
</dbReference>
<dbReference type="InterPro" id="IPR036116">
    <property type="entry name" value="FN3_sf"/>
</dbReference>
<dbReference type="OrthoDB" id="9355041at2759"/>
<dbReference type="InterPro" id="IPR003599">
    <property type="entry name" value="Ig_sub"/>
</dbReference>
<dbReference type="Pfam" id="PF13927">
    <property type="entry name" value="Ig_3"/>
    <property type="match status" value="1"/>
</dbReference>
<feature type="domain" description="Ig-like" evidence="6">
    <location>
        <begin position="122"/>
        <end position="214"/>
    </location>
</feature>
<keyword evidence="1 5" id="KW-0732">Signal</keyword>
<evidence type="ECO:0000256" key="4">
    <source>
        <dbReference type="ARBA" id="ARBA00023319"/>
    </source>
</evidence>
<dbReference type="Proteomes" id="UP001652661">
    <property type="component" value="Chromosome 2L"/>
</dbReference>
<dbReference type="CDD" id="cd00063">
    <property type="entry name" value="FN3"/>
    <property type="match status" value="1"/>
</dbReference>
<dbReference type="SMART" id="SM00060">
    <property type="entry name" value="FN3"/>
    <property type="match status" value="1"/>
</dbReference>
<evidence type="ECO:0000256" key="2">
    <source>
        <dbReference type="ARBA" id="ARBA00022737"/>
    </source>
</evidence>
<dbReference type="PANTHER" id="PTHR12231">
    <property type="entry name" value="CTX-RELATED TYPE I TRANSMEMBRANE PROTEIN"/>
    <property type="match status" value="1"/>
</dbReference>
<dbReference type="Gene3D" id="2.60.40.10">
    <property type="entry name" value="Immunoglobulins"/>
    <property type="match status" value="4"/>
</dbReference>
<dbReference type="InterPro" id="IPR003961">
    <property type="entry name" value="FN3_dom"/>
</dbReference>
<reference evidence="8" key="1">
    <citation type="submission" date="2025-05" db="UniProtKB">
        <authorList>
            <consortium name="RefSeq"/>
        </authorList>
    </citation>
    <scope>NUCLEOTIDE SEQUENCE [LARGE SCALE GENOMIC DNA]</scope>
    <source>
        <strain evidence="8">14028-0561.14</strain>
    </source>
</reference>
<feature type="chain" id="PRO_5028295902" evidence="5">
    <location>
        <begin position="25"/>
        <end position="454"/>
    </location>
</feature>
<keyword evidence="8" id="KW-1185">Reference proteome</keyword>
<evidence type="ECO:0000256" key="3">
    <source>
        <dbReference type="ARBA" id="ARBA00023157"/>
    </source>
</evidence>
<dbReference type="SMART" id="SM00409">
    <property type="entry name" value="IG"/>
    <property type="match status" value="3"/>
</dbReference>
<keyword evidence="2" id="KW-0677">Repeat</keyword>
<dbReference type="PROSITE" id="PS50835">
    <property type="entry name" value="IG_LIKE"/>
    <property type="match status" value="3"/>
</dbReference>
<feature type="signal peptide" evidence="5">
    <location>
        <begin position="1"/>
        <end position="24"/>
    </location>
</feature>
<evidence type="ECO:0000256" key="5">
    <source>
        <dbReference type="SAM" id="SignalP"/>
    </source>
</evidence>
<keyword evidence="3" id="KW-1015">Disulfide bond</keyword>
<feature type="domain" description="Ig-like" evidence="6">
    <location>
        <begin position="227"/>
        <end position="312"/>
    </location>
</feature>
<name>A0A6P4IRF8_DROKI</name>
<dbReference type="SMART" id="SM00408">
    <property type="entry name" value="IGc2"/>
    <property type="match status" value="3"/>
</dbReference>
<dbReference type="InterPro" id="IPR003598">
    <property type="entry name" value="Ig_sub2"/>
</dbReference>
<dbReference type="GO" id="GO:0009653">
    <property type="term" value="P:anatomical structure morphogenesis"/>
    <property type="evidence" value="ECO:0007669"/>
    <property type="project" value="UniProtKB-ARBA"/>
</dbReference>
<dbReference type="CDD" id="cd20949">
    <property type="entry name" value="IgI_Twitchin_like"/>
    <property type="match status" value="1"/>
</dbReference>
<dbReference type="GO" id="GO:0043005">
    <property type="term" value="C:neuron projection"/>
    <property type="evidence" value="ECO:0007669"/>
    <property type="project" value="TreeGrafter"/>
</dbReference>
<dbReference type="AlphaFoldDB" id="A0A6P4IRF8"/>
<accession>A0A6P4IRF8</accession>
<evidence type="ECO:0000259" key="6">
    <source>
        <dbReference type="PROSITE" id="PS50835"/>
    </source>
</evidence>
<gene>
    <name evidence="9" type="primary">fipi</name>
</gene>
<evidence type="ECO:0000256" key="1">
    <source>
        <dbReference type="ARBA" id="ARBA00022729"/>
    </source>
</evidence>
<sequence>MANAMRLLIGFMLNLAALTAVVLGNHHESLSLSPAEHSVVRYTNESLIVQCRSPNPDVRLQWKSPRGEIIRENKGRIHFEQTSPEQLKIVFAHIALADKGNWTCEAAEGGLHSKSFDLIVYQKITFTENATVMTVKEGDKATILCEVKGEPQPNVTWHFNGQPISAGAADDSKFRILADGLLINKVTQNDTGEYACRAYQVNSIASDMQERTVLMKIEHKPIWSPSPFVSLKYAYINGTATIMCEAQAEPPANFSWHRKQKHLHSNQKLYTIETDNYWSRLTIRVVNASAFDNYRCRAWNDLGSIERTTRLEQGEKPPAPSNFKLRGFNSNTFDVVLSAPRGKEDRGLMEVNGFRIEYMTEMEFKTDAGKWTYAKRKDYPFEEGATFLLTNLEPDTDYLVRAASRNLAGFSDWTRVEKYRTLSLEPRASAGVLQPAIVILAVVALCQVLRPSLV</sequence>
<evidence type="ECO:0000259" key="7">
    <source>
        <dbReference type="PROSITE" id="PS50853"/>
    </source>
</evidence>
<dbReference type="InterPro" id="IPR007110">
    <property type="entry name" value="Ig-like_dom"/>
</dbReference>
<dbReference type="SUPFAM" id="SSF49265">
    <property type="entry name" value="Fibronectin type III"/>
    <property type="match status" value="1"/>
</dbReference>
<protein>
    <submittedName>
        <fullName evidence="9">IgLON family member 5</fullName>
    </submittedName>
</protein>
<evidence type="ECO:0000313" key="8">
    <source>
        <dbReference type="Proteomes" id="UP001652661"/>
    </source>
</evidence>
<dbReference type="SUPFAM" id="SSF48726">
    <property type="entry name" value="Immunoglobulin"/>
    <property type="match status" value="3"/>
</dbReference>
<evidence type="ECO:0000313" key="9">
    <source>
        <dbReference type="RefSeq" id="XP_017026049.1"/>
    </source>
</evidence>
<organism evidence="8 9">
    <name type="scientific">Drosophila kikkawai</name>
    <name type="common">Fruit fly</name>
    <dbReference type="NCBI Taxonomy" id="30033"/>
    <lineage>
        <taxon>Eukaryota</taxon>
        <taxon>Metazoa</taxon>
        <taxon>Ecdysozoa</taxon>
        <taxon>Arthropoda</taxon>
        <taxon>Hexapoda</taxon>
        <taxon>Insecta</taxon>
        <taxon>Pterygota</taxon>
        <taxon>Neoptera</taxon>
        <taxon>Endopterygota</taxon>
        <taxon>Diptera</taxon>
        <taxon>Brachycera</taxon>
        <taxon>Muscomorpha</taxon>
        <taxon>Ephydroidea</taxon>
        <taxon>Drosophilidae</taxon>
        <taxon>Drosophila</taxon>
        <taxon>Sophophora</taxon>
    </lineage>
</organism>
<keyword evidence="4" id="KW-0393">Immunoglobulin domain</keyword>
<dbReference type="PROSITE" id="PS50853">
    <property type="entry name" value="FN3"/>
    <property type="match status" value="1"/>
</dbReference>
<dbReference type="InterPro" id="IPR013783">
    <property type="entry name" value="Ig-like_fold"/>
</dbReference>
<dbReference type="InterPro" id="IPR051170">
    <property type="entry name" value="Neural/epithelial_adhesion"/>
</dbReference>
<feature type="domain" description="Ig-like" evidence="6">
    <location>
        <begin position="34"/>
        <end position="117"/>
    </location>
</feature>
<dbReference type="InterPro" id="IPR036179">
    <property type="entry name" value="Ig-like_dom_sf"/>
</dbReference>
<dbReference type="FunFam" id="2.60.40.10:FF:000032">
    <property type="entry name" value="palladin isoform X1"/>
    <property type="match status" value="1"/>
</dbReference>
<dbReference type="InterPro" id="IPR013098">
    <property type="entry name" value="Ig_I-set"/>
</dbReference>